<gene>
    <name evidence="1" type="ORF">RHSIM_Rhsim01G0031100</name>
</gene>
<keyword evidence="2" id="KW-1185">Reference proteome</keyword>
<comment type="caution">
    <text evidence="1">The sequence shown here is derived from an EMBL/GenBank/DDBJ whole genome shotgun (WGS) entry which is preliminary data.</text>
</comment>
<evidence type="ECO:0000313" key="2">
    <source>
        <dbReference type="Proteomes" id="UP000626092"/>
    </source>
</evidence>
<dbReference type="AlphaFoldDB" id="A0A834HJJ3"/>
<dbReference type="EMBL" id="WJXA01000001">
    <property type="protein sequence ID" value="KAF7152184.1"/>
    <property type="molecule type" value="Genomic_DNA"/>
</dbReference>
<sequence>MEKQGHGHIPDDCWELTFEKMRQDDEGDLDLISLVSKRFLSISNQMKRSLKANDETLSLLPNLVLEKQIRLVAKALPPLKKFKLVGFDRFRGPVFGDLIEIAFAGMSIDIGRANPRLFSPHRHKYKRIGLASL</sequence>
<proteinExistence type="predicted"/>
<evidence type="ECO:0008006" key="3">
    <source>
        <dbReference type="Google" id="ProtNLM"/>
    </source>
</evidence>
<name>A0A834HJJ3_RHOSS</name>
<accession>A0A834HJJ3</accession>
<dbReference type="Proteomes" id="UP000626092">
    <property type="component" value="Unassembled WGS sequence"/>
</dbReference>
<organism evidence="1 2">
    <name type="scientific">Rhododendron simsii</name>
    <name type="common">Sims's rhododendron</name>
    <dbReference type="NCBI Taxonomy" id="118357"/>
    <lineage>
        <taxon>Eukaryota</taxon>
        <taxon>Viridiplantae</taxon>
        <taxon>Streptophyta</taxon>
        <taxon>Embryophyta</taxon>
        <taxon>Tracheophyta</taxon>
        <taxon>Spermatophyta</taxon>
        <taxon>Magnoliopsida</taxon>
        <taxon>eudicotyledons</taxon>
        <taxon>Gunneridae</taxon>
        <taxon>Pentapetalae</taxon>
        <taxon>asterids</taxon>
        <taxon>Ericales</taxon>
        <taxon>Ericaceae</taxon>
        <taxon>Ericoideae</taxon>
        <taxon>Rhodoreae</taxon>
        <taxon>Rhododendron</taxon>
    </lineage>
</organism>
<protein>
    <recommendedName>
        <fullName evidence="3">F-box domain-containing protein</fullName>
    </recommendedName>
</protein>
<reference evidence="1" key="1">
    <citation type="submission" date="2019-11" db="EMBL/GenBank/DDBJ databases">
        <authorList>
            <person name="Liu Y."/>
            <person name="Hou J."/>
            <person name="Li T.-Q."/>
            <person name="Guan C.-H."/>
            <person name="Wu X."/>
            <person name="Wu H.-Z."/>
            <person name="Ling F."/>
            <person name="Zhang R."/>
            <person name="Shi X.-G."/>
            <person name="Ren J.-P."/>
            <person name="Chen E.-F."/>
            <person name="Sun J.-M."/>
        </authorList>
    </citation>
    <scope>NUCLEOTIDE SEQUENCE</scope>
    <source>
        <strain evidence="1">Adult_tree_wgs_1</strain>
        <tissue evidence="1">Leaves</tissue>
    </source>
</reference>
<dbReference type="OrthoDB" id="1434712at2759"/>
<evidence type="ECO:0000313" key="1">
    <source>
        <dbReference type="EMBL" id="KAF7152184.1"/>
    </source>
</evidence>